<reference evidence="2 3" key="1">
    <citation type="submission" date="2018-08" db="EMBL/GenBank/DDBJ databases">
        <title>Genomic Encyclopedia of Archaeal and Bacterial Type Strains, Phase II (KMG-II): from individual species to whole genera.</title>
        <authorList>
            <person name="Goeker M."/>
        </authorList>
    </citation>
    <scope>NUCLEOTIDE SEQUENCE [LARGE SCALE GENOMIC DNA]</scope>
    <source>
        <strain evidence="2 3">DSM 100880</strain>
    </source>
</reference>
<proteinExistence type="predicted"/>
<keyword evidence="1" id="KW-0812">Transmembrane</keyword>
<keyword evidence="1" id="KW-0472">Membrane</keyword>
<dbReference type="EMBL" id="QUNI01000025">
    <property type="protein sequence ID" value="REG90444.1"/>
    <property type="molecule type" value="Genomic_DNA"/>
</dbReference>
<protein>
    <submittedName>
        <fullName evidence="2">Uncharacterized protein</fullName>
    </submittedName>
</protein>
<evidence type="ECO:0000313" key="2">
    <source>
        <dbReference type="EMBL" id="REG90444.1"/>
    </source>
</evidence>
<sequence length="133" mass="15253">MIFITNSDNSGNSKKRNIIVTILLSLFIIADFYTLKTVLDSNPNNDIIDLTVKLNYCYVVFTILDLFFTFSLFLWKKWAFWGTLAISILTFLLNLYSGVEIIMSFFGLSGVILLFALLQLKCENVSGWKNLEQ</sequence>
<keyword evidence="1" id="KW-1133">Transmembrane helix</keyword>
<comment type="caution">
    <text evidence="2">The sequence shown here is derived from an EMBL/GenBank/DDBJ whole genome shotgun (WGS) entry which is preliminary data.</text>
</comment>
<name>A0A3E0DWK4_9FLAO</name>
<evidence type="ECO:0000256" key="1">
    <source>
        <dbReference type="SAM" id="Phobius"/>
    </source>
</evidence>
<dbReference type="AlphaFoldDB" id="A0A3E0DWK4"/>
<gene>
    <name evidence="2" type="ORF">C8P67_12511</name>
</gene>
<organism evidence="2 3">
    <name type="scientific">Flavobacterium aquicola</name>
    <dbReference type="NCBI Taxonomy" id="1682742"/>
    <lineage>
        <taxon>Bacteria</taxon>
        <taxon>Pseudomonadati</taxon>
        <taxon>Bacteroidota</taxon>
        <taxon>Flavobacteriia</taxon>
        <taxon>Flavobacteriales</taxon>
        <taxon>Flavobacteriaceae</taxon>
        <taxon>Flavobacterium</taxon>
    </lineage>
</organism>
<feature type="transmembrane region" description="Helical" evidence="1">
    <location>
        <begin position="102"/>
        <end position="120"/>
    </location>
</feature>
<evidence type="ECO:0000313" key="3">
    <source>
        <dbReference type="Proteomes" id="UP000257136"/>
    </source>
</evidence>
<feature type="transmembrane region" description="Helical" evidence="1">
    <location>
        <begin position="78"/>
        <end position="96"/>
    </location>
</feature>
<accession>A0A3E0DWK4</accession>
<feature type="transmembrane region" description="Helical" evidence="1">
    <location>
        <begin position="55"/>
        <end position="73"/>
    </location>
</feature>
<feature type="transmembrane region" description="Helical" evidence="1">
    <location>
        <begin position="18"/>
        <end position="35"/>
    </location>
</feature>
<dbReference type="Proteomes" id="UP000257136">
    <property type="component" value="Unassembled WGS sequence"/>
</dbReference>
<keyword evidence="3" id="KW-1185">Reference proteome</keyword>